<reference evidence="2 3" key="2">
    <citation type="journal article" date="2018" name="PLoS ONE">
        <title>The draft genome of Kipferlia bialata reveals reductive genome evolution in fornicate parasites.</title>
        <authorList>
            <person name="Tanifuji G."/>
            <person name="Takabayashi S."/>
            <person name="Kume K."/>
            <person name="Takagi M."/>
            <person name="Nakayama T."/>
            <person name="Kamikawa R."/>
            <person name="Inagaki Y."/>
            <person name="Hashimoto T."/>
        </authorList>
    </citation>
    <scope>NUCLEOTIDE SEQUENCE [LARGE SCALE GENOMIC DNA]</scope>
    <source>
        <strain evidence="2">NY0173</strain>
    </source>
</reference>
<keyword evidence="3" id="KW-1185">Reference proteome</keyword>
<gene>
    <name evidence="1" type="ORF">KIPB_003091</name>
    <name evidence="2" type="ORF">KIPB_005608</name>
</gene>
<dbReference type="EMBL" id="BDIP01001332">
    <property type="protein sequence ID" value="GIQ84164.1"/>
    <property type="molecule type" value="Genomic_DNA"/>
</dbReference>
<name>A0A9K3GHI3_9EUKA</name>
<proteinExistence type="predicted"/>
<dbReference type="EMBL" id="BDIP01000565">
    <property type="protein sequence ID" value="GIQ82023.1"/>
    <property type="molecule type" value="Genomic_DNA"/>
</dbReference>
<comment type="caution">
    <text evidence="2">The sequence shown here is derived from an EMBL/GenBank/DDBJ whole genome shotgun (WGS) entry which is preliminary data.</text>
</comment>
<protein>
    <submittedName>
        <fullName evidence="2">Uncharacterized protein</fullName>
    </submittedName>
</protein>
<dbReference type="AlphaFoldDB" id="A0A9K3GHI3"/>
<evidence type="ECO:0000313" key="3">
    <source>
        <dbReference type="Proteomes" id="UP000265618"/>
    </source>
</evidence>
<evidence type="ECO:0000313" key="1">
    <source>
        <dbReference type="EMBL" id="GIQ82023.1"/>
    </source>
</evidence>
<dbReference type="Proteomes" id="UP000265618">
    <property type="component" value="Unassembled WGS sequence"/>
</dbReference>
<reference evidence="2" key="1">
    <citation type="submission" date="2016-10" db="EMBL/GenBank/DDBJ databases">
        <authorList>
            <person name="Tanifuji G."/>
            <person name="Kume K."/>
            <person name="Nakayama T."/>
            <person name="Takabayashi S."/>
            <person name="Hashimoto T."/>
        </authorList>
    </citation>
    <scope>NUCLEOTIDE SEQUENCE</scope>
    <source>
        <strain evidence="2">NY0173</strain>
    </source>
</reference>
<evidence type="ECO:0000313" key="2">
    <source>
        <dbReference type="EMBL" id="GIQ84164.1"/>
    </source>
</evidence>
<organism evidence="2 3">
    <name type="scientific">Kipferlia bialata</name>
    <dbReference type="NCBI Taxonomy" id="797122"/>
    <lineage>
        <taxon>Eukaryota</taxon>
        <taxon>Metamonada</taxon>
        <taxon>Carpediemonas-like organisms</taxon>
        <taxon>Kipferlia</taxon>
    </lineage>
</organism>
<sequence>MPCQTQCAVSVSEVSGERVDTAETDGAIDKYEYACSFGTVSVVRDSYEDTARVDTHTSGGLPATRLDTWSDVSPASLVRVGGYLVGRTDGDEGLPSFHSYPLDTWEGDVSAGRDLGQPPCGSQSLDVDVDVWWHPIVSLGGCALVLKDEDPGSGLGVTRAWLLNPEAGVGTRVWTELPTSPKRLLGACSGVLGDTAYFPGFDDNGITMTTYHRERGWQQDITVRQPDWGVYGGDSLVAVGRFMVYIGCQVDKTVWEMRFKLIAYDTISGETEVWHELGQGIPVAEGSCSNPRLLHVSGNTAIITAYIPCGMALEVVFDESMIYPDHSMEYAYNVGRRGTPTE</sequence>
<accession>A0A9K3GHI3</accession>